<feature type="compositionally biased region" description="Basic and acidic residues" evidence="1">
    <location>
        <begin position="67"/>
        <end position="78"/>
    </location>
</feature>
<feature type="compositionally biased region" description="Basic and acidic residues" evidence="1">
    <location>
        <begin position="113"/>
        <end position="146"/>
    </location>
</feature>
<feature type="compositionally biased region" description="Polar residues" evidence="1">
    <location>
        <begin position="726"/>
        <end position="736"/>
    </location>
</feature>
<evidence type="ECO:0000313" key="4">
    <source>
        <dbReference type="WBParaSite" id="NBR_0000875501-mRNA-1"/>
    </source>
</evidence>
<proteinExistence type="predicted"/>
<accession>A0A0N4XZV7</accession>
<feature type="compositionally biased region" description="Basic and acidic residues" evidence="1">
    <location>
        <begin position="198"/>
        <end position="221"/>
    </location>
</feature>
<feature type="region of interest" description="Disordered" evidence="1">
    <location>
        <begin position="394"/>
        <end position="421"/>
    </location>
</feature>
<evidence type="ECO:0000256" key="1">
    <source>
        <dbReference type="SAM" id="MobiDB-lite"/>
    </source>
</evidence>
<reference evidence="2 3" key="2">
    <citation type="submission" date="2018-11" db="EMBL/GenBank/DDBJ databases">
        <authorList>
            <consortium name="Pathogen Informatics"/>
        </authorList>
    </citation>
    <scope>NUCLEOTIDE SEQUENCE [LARGE SCALE GENOMIC DNA]</scope>
</reference>
<organism evidence="4">
    <name type="scientific">Nippostrongylus brasiliensis</name>
    <name type="common">Rat hookworm</name>
    <dbReference type="NCBI Taxonomy" id="27835"/>
    <lineage>
        <taxon>Eukaryota</taxon>
        <taxon>Metazoa</taxon>
        <taxon>Ecdysozoa</taxon>
        <taxon>Nematoda</taxon>
        <taxon>Chromadorea</taxon>
        <taxon>Rhabditida</taxon>
        <taxon>Rhabditina</taxon>
        <taxon>Rhabditomorpha</taxon>
        <taxon>Strongyloidea</taxon>
        <taxon>Heligmosomidae</taxon>
        <taxon>Nippostrongylus</taxon>
    </lineage>
</organism>
<evidence type="ECO:0000313" key="2">
    <source>
        <dbReference type="EMBL" id="VDL72345.1"/>
    </source>
</evidence>
<feature type="compositionally biased region" description="Basic residues" evidence="1">
    <location>
        <begin position="632"/>
        <end position="651"/>
    </location>
</feature>
<feature type="compositionally biased region" description="Polar residues" evidence="1">
    <location>
        <begin position="102"/>
        <end position="112"/>
    </location>
</feature>
<protein>
    <submittedName>
        <fullName evidence="4">SET domain-containing protein</fullName>
    </submittedName>
</protein>
<gene>
    <name evidence="2" type="ORF">NBR_LOCUS8756</name>
</gene>
<evidence type="ECO:0000313" key="3">
    <source>
        <dbReference type="Proteomes" id="UP000271162"/>
    </source>
</evidence>
<feature type="region of interest" description="Disordered" evidence="1">
    <location>
        <begin position="600"/>
        <end position="662"/>
    </location>
</feature>
<feature type="compositionally biased region" description="Basic residues" evidence="1">
    <location>
        <begin position="184"/>
        <end position="197"/>
    </location>
</feature>
<feature type="compositionally biased region" description="Low complexity" evidence="1">
    <location>
        <begin position="398"/>
        <end position="415"/>
    </location>
</feature>
<reference evidence="4" key="1">
    <citation type="submission" date="2017-02" db="UniProtKB">
        <authorList>
            <consortium name="WormBaseParasite"/>
        </authorList>
    </citation>
    <scope>IDENTIFICATION</scope>
</reference>
<feature type="compositionally biased region" description="Basic and acidic residues" evidence="1">
    <location>
        <begin position="612"/>
        <end position="631"/>
    </location>
</feature>
<keyword evidence="3" id="KW-1185">Reference proteome</keyword>
<feature type="region of interest" description="Disordered" evidence="1">
    <location>
        <begin position="1"/>
        <end position="344"/>
    </location>
</feature>
<dbReference type="AlphaFoldDB" id="A0A0N4XZV7"/>
<name>A0A0N4XZV7_NIPBR</name>
<dbReference type="EMBL" id="UYSL01020048">
    <property type="protein sequence ID" value="VDL72345.1"/>
    <property type="molecule type" value="Genomic_DNA"/>
</dbReference>
<dbReference type="STRING" id="27835.A0A0N4XZV7"/>
<sequence length="752" mass="85340">MDDRPTAATTAQILRTASDESSDVIERAENSLEEASEQPRRRRRRRKEISKEKSSKDALGAPQSRSKSPEKAQKRGEPEGNNTKAPAQDAFLVVEPAGKAESSANLVVQSKTPKMEHDWIISTHPEKKQKMRIAEEKKSKKLDDSHWIIQTQHGEHPSARTPHLPHEISPQTPEQSSKDSPYKDRKKKSRERHRKKREDKEKKNKSEERMLKALYGKERSKEKAKKPKKPADASEATTAVPWSATKTPDPTPPERRLAKTAQEPTPPVQEQTPQKSADPSPPAVQQPSDKTPTKDPSLVQPRKPKFSADDRRPSMIPVQFLNVADRQDTPPHTPQQNTPIRTPLSKEFYIPSKEPEAEPEMQPGTTASELKLARKPKAHHISYFDLQFRRSQQEAAEKAAAPARAERASSGGSVVSRRRRSEHLLKATTSKSSLQISVSRIRFKSARIRARRKLRHWSRYKEEGIKPTEEKIYADHVIRLTPLKAPISIDSRRCLTRNCDQVNLRQVLRIYGSGKVVEPFDSIPRRTSVRCTRGMATVKYGRNMIEITFQNTDIQEMQALETEKHPLFNERIYLGRGVIRIDRSVHVPADERVRPRFMNGRVVSEAAAQPEPDGKVDEREGTTADTKDTKNTKKTKKKGKEKKRKGRRRLPPRTQDTFNVSSQQIQCQDDTYKIKRQLAMLARSTTSLVTAPMDMTKRDDSDIEGAKESELETVAKLLVKHKATSFSPFKPSTTEPPTLVAPSELNIKLQET</sequence>
<dbReference type="Proteomes" id="UP000271162">
    <property type="component" value="Unassembled WGS sequence"/>
</dbReference>
<feature type="region of interest" description="Disordered" evidence="1">
    <location>
        <begin position="726"/>
        <end position="752"/>
    </location>
</feature>
<dbReference type="WBParaSite" id="NBR_0000875501-mRNA-1">
    <property type="protein sequence ID" value="NBR_0000875501-mRNA-1"/>
    <property type="gene ID" value="NBR_0000875501"/>
</dbReference>